<dbReference type="Pfam" id="PF13460">
    <property type="entry name" value="NAD_binding_10"/>
    <property type="match status" value="1"/>
</dbReference>
<organism evidence="2 3">
    <name type="scientific">Saccharomonospora viridis</name>
    <dbReference type="NCBI Taxonomy" id="1852"/>
    <lineage>
        <taxon>Bacteria</taxon>
        <taxon>Bacillati</taxon>
        <taxon>Actinomycetota</taxon>
        <taxon>Actinomycetes</taxon>
        <taxon>Pseudonocardiales</taxon>
        <taxon>Pseudonocardiaceae</taxon>
        <taxon>Saccharomonospora</taxon>
    </lineage>
</organism>
<dbReference type="OrthoDB" id="9771302at2"/>
<dbReference type="InterPro" id="IPR036291">
    <property type="entry name" value="NAD(P)-bd_dom_sf"/>
</dbReference>
<dbReference type="EMBL" id="JRZE01000008">
    <property type="protein sequence ID" value="KHF42289.1"/>
    <property type="molecule type" value="Genomic_DNA"/>
</dbReference>
<comment type="caution">
    <text evidence="2">The sequence shown here is derived from an EMBL/GenBank/DDBJ whole genome shotgun (WGS) entry which is preliminary data.</text>
</comment>
<evidence type="ECO:0000313" key="3">
    <source>
        <dbReference type="Proteomes" id="UP000030848"/>
    </source>
</evidence>
<dbReference type="AlphaFoldDB" id="A0A837D3A1"/>
<reference evidence="2 3" key="1">
    <citation type="submission" date="2014-10" db="EMBL/GenBank/DDBJ databases">
        <title>Genome sequence of Micropolyspora internatus JCM3315.</title>
        <authorList>
            <person name="Shin S.-K."/>
            <person name="Yi H."/>
        </authorList>
    </citation>
    <scope>NUCLEOTIDE SEQUENCE [LARGE SCALE GENOMIC DNA]</scope>
    <source>
        <strain evidence="2 3">JCM 3315</strain>
    </source>
</reference>
<protein>
    <submittedName>
        <fullName evidence="2">Nucleotide-diphosphate-sugar epimerase</fullName>
    </submittedName>
</protein>
<proteinExistence type="predicted"/>
<dbReference type="InterPro" id="IPR051207">
    <property type="entry name" value="ComplexI_NDUFA9_subunit"/>
</dbReference>
<dbReference type="PANTHER" id="PTHR12126:SF11">
    <property type="entry name" value="NADH DEHYDROGENASE [UBIQUINONE] 1 ALPHA SUBCOMPLEX SUBUNIT 9, MITOCHONDRIAL"/>
    <property type="match status" value="1"/>
</dbReference>
<name>A0A837D3A1_9PSEU</name>
<evidence type="ECO:0000313" key="2">
    <source>
        <dbReference type="EMBL" id="KHF42289.1"/>
    </source>
</evidence>
<dbReference type="OMA" id="TQFHDLV"/>
<dbReference type="PANTHER" id="PTHR12126">
    <property type="entry name" value="NADH-UBIQUINONE OXIDOREDUCTASE 39 KDA SUBUNIT-RELATED"/>
    <property type="match status" value="1"/>
</dbReference>
<dbReference type="GO" id="GO:0044877">
    <property type="term" value="F:protein-containing complex binding"/>
    <property type="evidence" value="ECO:0007669"/>
    <property type="project" value="TreeGrafter"/>
</dbReference>
<dbReference type="RefSeq" id="WP_015787049.1">
    <property type="nucleotide sequence ID" value="NZ_CALJZO010000040.1"/>
</dbReference>
<evidence type="ECO:0000259" key="1">
    <source>
        <dbReference type="Pfam" id="PF13460"/>
    </source>
</evidence>
<dbReference type="SUPFAM" id="SSF51735">
    <property type="entry name" value="NAD(P)-binding Rossmann-fold domains"/>
    <property type="match status" value="1"/>
</dbReference>
<feature type="domain" description="NAD(P)-binding" evidence="1">
    <location>
        <begin position="8"/>
        <end position="140"/>
    </location>
</feature>
<gene>
    <name evidence="2" type="ORF">MINT15_40950</name>
</gene>
<dbReference type="Proteomes" id="UP000030848">
    <property type="component" value="Unassembled WGS sequence"/>
</dbReference>
<dbReference type="InterPro" id="IPR016040">
    <property type="entry name" value="NAD(P)-bd_dom"/>
</dbReference>
<accession>A0A837D3A1</accession>
<sequence>MSTVVVTGGTGTLGREVVRHLVEDGHDVVVTSRSATPSVWDSARTVQVDYRSPGTLRTAFEGADAIVHCATRVSGRRGGDVDLTGRVLDAARHTGCGNLVYISIVGVDRIPLRYYRTKIEAERLIEDSGLPWTILRTTQFHQLVIRLLNALTRPPLALVPDLSVQPIAAAEVGARLAELATARPAGRVPDMGGPEILAVPDLARRYLEAIGRHRLVRPIRLFGSVYKGFRAGHHLAPANASGTITFQEYLNARMRSPR</sequence>
<dbReference type="Gene3D" id="3.40.50.720">
    <property type="entry name" value="NAD(P)-binding Rossmann-like Domain"/>
    <property type="match status" value="1"/>
</dbReference>